<accession>A0ABS3KIG7</accession>
<sequence length="108" mass="12279">MDQQRTPRLPALLAGRSLAVAQRIATLDFGWRRIALDHYLTPEGEEVRAVADRSSFHIGLPLGTRIYLLDSWQLRDDWRRIDGLLQIGNLVRAPLPLVRMPRLSAAAR</sequence>
<dbReference type="RefSeq" id="WP_207451305.1">
    <property type="nucleotide sequence ID" value="NZ_CP061099.1"/>
</dbReference>
<evidence type="ECO:0000313" key="1">
    <source>
        <dbReference type="EMBL" id="MBO1077261.1"/>
    </source>
</evidence>
<keyword evidence="2" id="KW-1185">Reference proteome</keyword>
<protein>
    <submittedName>
        <fullName evidence="1">Uncharacterized protein</fullName>
    </submittedName>
</protein>
<reference evidence="1 2" key="1">
    <citation type="submission" date="2020-09" db="EMBL/GenBank/DDBJ databases">
        <title>Roseomonas.</title>
        <authorList>
            <person name="Zhu W."/>
        </authorList>
    </citation>
    <scope>NUCLEOTIDE SEQUENCE [LARGE SCALE GENOMIC DNA]</scope>
    <source>
        <strain evidence="1 2">1311</strain>
    </source>
</reference>
<comment type="caution">
    <text evidence="1">The sequence shown here is derived from an EMBL/GenBank/DDBJ whole genome shotgun (WGS) entry which is preliminary data.</text>
</comment>
<proteinExistence type="predicted"/>
<gene>
    <name evidence="1" type="ORF">IAI60_21940</name>
</gene>
<name>A0ABS3KIG7_9PROT</name>
<evidence type="ECO:0000313" key="2">
    <source>
        <dbReference type="Proteomes" id="UP001518990"/>
    </source>
</evidence>
<dbReference type="Proteomes" id="UP001518990">
    <property type="component" value="Unassembled WGS sequence"/>
</dbReference>
<organism evidence="1 2">
    <name type="scientific">Roseomonas marmotae</name>
    <dbReference type="NCBI Taxonomy" id="2768161"/>
    <lineage>
        <taxon>Bacteria</taxon>
        <taxon>Pseudomonadati</taxon>
        <taxon>Pseudomonadota</taxon>
        <taxon>Alphaproteobacteria</taxon>
        <taxon>Acetobacterales</taxon>
        <taxon>Roseomonadaceae</taxon>
        <taxon>Roseomonas</taxon>
    </lineage>
</organism>
<dbReference type="EMBL" id="JACTNF010000056">
    <property type="protein sequence ID" value="MBO1077261.1"/>
    <property type="molecule type" value="Genomic_DNA"/>
</dbReference>